<evidence type="ECO:0000259" key="1">
    <source>
        <dbReference type="Pfam" id="PF00535"/>
    </source>
</evidence>
<dbReference type="SUPFAM" id="SSF53448">
    <property type="entry name" value="Nucleotide-diphospho-sugar transferases"/>
    <property type="match status" value="2"/>
</dbReference>
<dbReference type="PANTHER" id="PTHR43630">
    <property type="entry name" value="POLY-BETA-1,6-N-ACETYL-D-GLUCOSAMINE SYNTHASE"/>
    <property type="match status" value="1"/>
</dbReference>
<protein>
    <recommendedName>
        <fullName evidence="1">Glycosyltransferase 2-like domain-containing protein</fullName>
    </recommendedName>
</protein>
<evidence type="ECO:0000313" key="3">
    <source>
        <dbReference type="Proteomes" id="UP000662200"/>
    </source>
</evidence>
<dbReference type="RefSeq" id="WP_189112853.1">
    <property type="nucleotide sequence ID" value="NZ_BMQC01000002.1"/>
</dbReference>
<dbReference type="EMBL" id="BMQC01000002">
    <property type="protein sequence ID" value="GGK18316.1"/>
    <property type="molecule type" value="Genomic_DNA"/>
</dbReference>
<dbReference type="SUPFAM" id="SSF48452">
    <property type="entry name" value="TPR-like"/>
    <property type="match status" value="1"/>
</dbReference>
<proteinExistence type="predicted"/>
<dbReference type="InterPro" id="IPR001173">
    <property type="entry name" value="Glyco_trans_2-like"/>
</dbReference>
<keyword evidence="3" id="KW-1185">Reference proteome</keyword>
<sequence>MNRSSASVVLLASGSERDFRACLESLAPTLGLRDEVVCVVDPADRPRAALLRAHPKITVLPLADPEPADRWRAGIAATTHPVVVLLDGDVILTAHWLDQVVRAVDEPGVVAAGPRCHRSAGPQAAEVPESALGTVATFGAFARRWRQENRGGVTDVDALGAVCVAARREALAAVPLVEARIGYAELAAAGRIVVVDGALVAHVGAAACALRGTPAEAPVLVSASMIVKNEERVLGDSLDAVRDFVDEIVVYDTGSTDRTREIAAAHGARVVEGYWNDHFADARNRGIDECRGEWIIVVDADEAAAGDPDALRRTLATTRADTFLAMVYNAKDTGSNALWSTRVFRRRFAHYRGRLHEQVVDRVTGGGVVGPKLDVATLSLAHSGYTTARIAAKDKSARNLELARLAAADDSAPMTAFVNLARSALLVGNLDEAIGAAERGLRREGDRVPTLMLLTVLVRAYAEHGQLAEAHATLDRLRGMDASAATVVPAEVRLLLAEESYAEVLDRIRAFPDRTTDDMLLVVGRDQLANLEIAALAGLERHEEAAGRLRAVLGQGDLPLSLVTTARVLERAGGGIDTVAEIFPADRLRTLLAAVVNEPAPLVDALADALWQRHEGHPVPLALGARVGPALTPDRALEWSARLRAHGHAADCPLLALAQEKSRTPRDRVRAAAVALATFGDGAAVPLLEQALAAVPATDHETVIADLRLLLPEVAASLTPAD</sequence>
<dbReference type="Proteomes" id="UP000662200">
    <property type="component" value="Unassembled WGS sequence"/>
</dbReference>
<feature type="domain" description="Glycosyltransferase 2-like" evidence="1">
    <location>
        <begin position="225"/>
        <end position="347"/>
    </location>
</feature>
<organism evidence="2 3">
    <name type="scientific">Pilimelia terevasa</name>
    <dbReference type="NCBI Taxonomy" id="53372"/>
    <lineage>
        <taxon>Bacteria</taxon>
        <taxon>Bacillati</taxon>
        <taxon>Actinomycetota</taxon>
        <taxon>Actinomycetes</taxon>
        <taxon>Micromonosporales</taxon>
        <taxon>Micromonosporaceae</taxon>
        <taxon>Pilimelia</taxon>
    </lineage>
</organism>
<dbReference type="CDD" id="cd02511">
    <property type="entry name" value="Beta4Glucosyltransferase"/>
    <property type="match status" value="1"/>
</dbReference>
<dbReference type="Pfam" id="PF00535">
    <property type="entry name" value="Glycos_transf_2"/>
    <property type="match status" value="2"/>
</dbReference>
<accession>A0A8J3FIC1</accession>
<dbReference type="CDD" id="cd00761">
    <property type="entry name" value="Glyco_tranf_GTA_type"/>
    <property type="match status" value="1"/>
</dbReference>
<evidence type="ECO:0000313" key="2">
    <source>
        <dbReference type="EMBL" id="GGK18316.1"/>
    </source>
</evidence>
<dbReference type="InterPro" id="IPR011990">
    <property type="entry name" value="TPR-like_helical_dom_sf"/>
</dbReference>
<dbReference type="AlphaFoldDB" id="A0A8J3FIC1"/>
<dbReference type="PANTHER" id="PTHR43630:SF2">
    <property type="entry name" value="GLYCOSYLTRANSFERASE"/>
    <property type="match status" value="1"/>
</dbReference>
<name>A0A8J3FIC1_9ACTN</name>
<feature type="domain" description="Glycosyltransferase 2-like" evidence="1">
    <location>
        <begin position="7"/>
        <end position="119"/>
    </location>
</feature>
<gene>
    <name evidence="2" type="ORF">GCM10010124_08620</name>
</gene>
<comment type="caution">
    <text evidence="2">The sequence shown here is derived from an EMBL/GenBank/DDBJ whole genome shotgun (WGS) entry which is preliminary data.</text>
</comment>
<reference evidence="2" key="2">
    <citation type="submission" date="2020-09" db="EMBL/GenBank/DDBJ databases">
        <authorList>
            <person name="Sun Q."/>
            <person name="Ohkuma M."/>
        </authorList>
    </citation>
    <scope>NUCLEOTIDE SEQUENCE</scope>
    <source>
        <strain evidence="2">JCM 3091</strain>
    </source>
</reference>
<dbReference type="InterPro" id="IPR029044">
    <property type="entry name" value="Nucleotide-diphossugar_trans"/>
</dbReference>
<dbReference type="Gene3D" id="3.90.550.10">
    <property type="entry name" value="Spore Coat Polysaccharide Biosynthesis Protein SpsA, Chain A"/>
    <property type="match status" value="2"/>
</dbReference>
<reference evidence="2" key="1">
    <citation type="journal article" date="2014" name="Int. J. Syst. Evol. Microbiol.">
        <title>Complete genome sequence of Corynebacterium casei LMG S-19264T (=DSM 44701T), isolated from a smear-ripened cheese.</title>
        <authorList>
            <consortium name="US DOE Joint Genome Institute (JGI-PGF)"/>
            <person name="Walter F."/>
            <person name="Albersmeier A."/>
            <person name="Kalinowski J."/>
            <person name="Ruckert C."/>
        </authorList>
    </citation>
    <scope>NUCLEOTIDE SEQUENCE</scope>
    <source>
        <strain evidence="2">JCM 3091</strain>
    </source>
</reference>